<name>A0A4Z2EBY9_9TELE</name>
<keyword evidence="3" id="KW-1185">Reference proteome</keyword>
<reference evidence="2 3" key="1">
    <citation type="submission" date="2019-03" db="EMBL/GenBank/DDBJ databases">
        <title>First draft genome of Liparis tanakae, snailfish: a comprehensive survey of snailfish specific genes.</title>
        <authorList>
            <person name="Kim W."/>
            <person name="Song I."/>
            <person name="Jeong J.-H."/>
            <person name="Kim D."/>
            <person name="Kim S."/>
            <person name="Ryu S."/>
            <person name="Song J.Y."/>
            <person name="Lee S.K."/>
        </authorList>
    </citation>
    <scope>NUCLEOTIDE SEQUENCE [LARGE SCALE GENOMIC DNA]</scope>
    <source>
        <tissue evidence="2">Muscle</tissue>
    </source>
</reference>
<evidence type="ECO:0000313" key="2">
    <source>
        <dbReference type="EMBL" id="TNN26243.1"/>
    </source>
</evidence>
<dbReference type="AlphaFoldDB" id="A0A4Z2EBY9"/>
<dbReference type="Proteomes" id="UP000314294">
    <property type="component" value="Unassembled WGS sequence"/>
</dbReference>
<gene>
    <name evidence="2" type="ORF">EYF80_063620</name>
</gene>
<sequence>MSQLASVALSSQASDRRNYFLWRRRTPSGALITGDKAARRFGRRRLDGGGRGDEVVHPGDNERSATGT</sequence>
<evidence type="ECO:0000256" key="1">
    <source>
        <dbReference type="SAM" id="MobiDB-lite"/>
    </source>
</evidence>
<dbReference type="EMBL" id="SRLO01010668">
    <property type="protein sequence ID" value="TNN26243.1"/>
    <property type="molecule type" value="Genomic_DNA"/>
</dbReference>
<proteinExistence type="predicted"/>
<feature type="compositionally biased region" description="Basic and acidic residues" evidence="1">
    <location>
        <begin position="44"/>
        <end position="68"/>
    </location>
</feature>
<feature type="region of interest" description="Disordered" evidence="1">
    <location>
        <begin position="40"/>
        <end position="68"/>
    </location>
</feature>
<comment type="caution">
    <text evidence="2">The sequence shown here is derived from an EMBL/GenBank/DDBJ whole genome shotgun (WGS) entry which is preliminary data.</text>
</comment>
<organism evidence="2 3">
    <name type="scientific">Liparis tanakae</name>
    <name type="common">Tanaka's snailfish</name>
    <dbReference type="NCBI Taxonomy" id="230148"/>
    <lineage>
        <taxon>Eukaryota</taxon>
        <taxon>Metazoa</taxon>
        <taxon>Chordata</taxon>
        <taxon>Craniata</taxon>
        <taxon>Vertebrata</taxon>
        <taxon>Euteleostomi</taxon>
        <taxon>Actinopterygii</taxon>
        <taxon>Neopterygii</taxon>
        <taxon>Teleostei</taxon>
        <taxon>Neoteleostei</taxon>
        <taxon>Acanthomorphata</taxon>
        <taxon>Eupercaria</taxon>
        <taxon>Perciformes</taxon>
        <taxon>Cottioidei</taxon>
        <taxon>Cottales</taxon>
        <taxon>Liparidae</taxon>
        <taxon>Liparis</taxon>
    </lineage>
</organism>
<accession>A0A4Z2EBY9</accession>
<evidence type="ECO:0000313" key="3">
    <source>
        <dbReference type="Proteomes" id="UP000314294"/>
    </source>
</evidence>
<protein>
    <submittedName>
        <fullName evidence="2">Uncharacterized protein</fullName>
    </submittedName>
</protein>